<protein>
    <submittedName>
        <fullName evidence="4">Lytic transglycosylase</fullName>
    </submittedName>
</protein>
<dbReference type="InterPro" id="IPR000189">
    <property type="entry name" value="Transglyc_AS"/>
</dbReference>
<name>A0A364RCK5_9BACT</name>
<keyword evidence="2" id="KW-0732">Signal</keyword>
<keyword evidence="5" id="KW-1185">Reference proteome</keyword>
<dbReference type="SUPFAM" id="SSF54106">
    <property type="entry name" value="LysM domain"/>
    <property type="match status" value="2"/>
</dbReference>
<dbReference type="GO" id="GO:0016020">
    <property type="term" value="C:membrane"/>
    <property type="evidence" value="ECO:0007669"/>
    <property type="project" value="InterPro"/>
</dbReference>
<dbReference type="CDD" id="cd00118">
    <property type="entry name" value="LysM"/>
    <property type="match status" value="2"/>
</dbReference>
<feature type="domain" description="LysM" evidence="3">
    <location>
        <begin position="473"/>
        <end position="517"/>
    </location>
</feature>
<dbReference type="PROSITE" id="PS00922">
    <property type="entry name" value="TRANSGLYCOSYLASE"/>
    <property type="match status" value="1"/>
</dbReference>
<evidence type="ECO:0000313" key="4">
    <source>
        <dbReference type="EMBL" id="RAU82078.1"/>
    </source>
</evidence>
<dbReference type="CDD" id="cd16894">
    <property type="entry name" value="MltD-like"/>
    <property type="match status" value="1"/>
</dbReference>
<dbReference type="Gene3D" id="1.10.530.10">
    <property type="match status" value="1"/>
</dbReference>
<dbReference type="SMART" id="SM00257">
    <property type="entry name" value="LysM"/>
    <property type="match status" value="2"/>
</dbReference>
<dbReference type="GO" id="GO:0008933">
    <property type="term" value="F:peptidoglycan lytic transglycosylase activity"/>
    <property type="evidence" value="ECO:0007669"/>
    <property type="project" value="InterPro"/>
</dbReference>
<evidence type="ECO:0000256" key="1">
    <source>
        <dbReference type="ARBA" id="ARBA00007734"/>
    </source>
</evidence>
<evidence type="ECO:0000313" key="5">
    <source>
        <dbReference type="Proteomes" id="UP000251692"/>
    </source>
</evidence>
<accession>A0A364RCK5</accession>
<dbReference type="InterPro" id="IPR008258">
    <property type="entry name" value="Transglycosylase_SLT_dom_1"/>
</dbReference>
<dbReference type="PANTHER" id="PTHR37423">
    <property type="entry name" value="SOLUBLE LYTIC MUREIN TRANSGLYCOSYLASE-RELATED"/>
    <property type="match status" value="1"/>
</dbReference>
<dbReference type="InterPro" id="IPR023346">
    <property type="entry name" value="Lysozyme-like_dom_sf"/>
</dbReference>
<organism evidence="4 5">
    <name type="scientific">Pontibacter arcticus</name>
    <dbReference type="NCBI Taxonomy" id="2080288"/>
    <lineage>
        <taxon>Bacteria</taxon>
        <taxon>Pseudomonadati</taxon>
        <taxon>Bacteroidota</taxon>
        <taxon>Cytophagia</taxon>
        <taxon>Cytophagales</taxon>
        <taxon>Hymenobacteraceae</taxon>
        <taxon>Pontibacter</taxon>
    </lineage>
</organism>
<reference evidence="4 5" key="2">
    <citation type="submission" date="2018-07" db="EMBL/GenBank/DDBJ databases">
        <title>Pontibacter sp. 2b14 genomic sequence and assembly.</title>
        <authorList>
            <person name="Du Z.-J."/>
        </authorList>
    </citation>
    <scope>NUCLEOTIDE SEQUENCE [LARGE SCALE GENOMIC DNA]</scope>
    <source>
        <strain evidence="4 5">2b14</strain>
    </source>
</reference>
<comment type="caution">
    <text evidence="4">The sequence shown here is derived from an EMBL/GenBank/DDBJ whole genome shotgun (WGS) entry which is preliminary data.</text>
</comment>
<feature type="chain" id="PRO_5016694385" evidence="2">
    <location>
        <begin position="25"/>
        <end position="518"/>
    </location>
</feature>
<comment type="similarity">
    <text evidence="1">Belongs to the transglycosylase Slt family.</text>
</comment>
<dbReference type="PANTHER" id="PTHR37423:SF2">
    <property type="entry name" value="MEMBRANE-BOUND LYTIC MUREIN TRANSGLYCOSYLASE C"/>
    <property type="match status" value="1"/>
</dbReference>
<evidence type="ECO:0000256" key="2">
    <source>
        <dbReference type="SAM" id="SignalP"/>
    </source>
</evidence>
<dbReference type="RefSeq" id="WP_112305671.1">
    <property type="nucleotide sequence ID" value="NZ_QMDV01000003.1"/>
</dbReference>
<proteinExistence type="inferred from homology"/>
<dbReference type="Pfam" id="PF01464">
    <property type="entry name" value="SLT"/>
    <property type="match status" value="1"/>
</dbReference>
<dbReference type="SUPFAM" id="SSF53955">
    <property type="entry name" value="Lysozyme-like"/>
    <property type="match status" value="1"/>
</dbReference>
<sequence>MTYCKLFTVLTAIVGSIWAGNAFAASGSRTYEMPVLEDTLDLTPQIDTTFLTPEELALLVEYIPNEPNDVIADRLSCIESDIPLVFNNFVRNFVDYFTIRNRKYTRTMISRENVYFPLFEAYLKKHNMPQDLKYLAIVESGLNPKAKSYVGAAGLWQFMPATGKEYGLKIQNEYIDERLDPEKSTEAALKFLRRLHKSYGDWELALAAYNCGPGNVNKAIRKAGGGKKTFWEIFPYLPKETRGYVPSMTAVIYAMKYAPEHHIFSDSILYATDTDVLHIDQAVDLKKLALELNLEEKTLLALNPEIKQAILPAGNTYTVRIPSQQMNMFASAADKECILLASAPSVPVKQNIADLAPAKVMLASATKPATPADTTKPDEKRSIASTKKTYQVQRNDNLSEIAKRHNVTIAQLKEWNNLNGNRIDYKQQLVIYKPDSEEVPVLLASANTTPKAGEKIEQQKIRTADKTDSEELNHHIVQPGDTLWNISLRYNGIPVEKIKQLNKLKTNEIKPGQKLILS</sequence>
<dbReference type="Pfam" id="PF01476">
    <property type="entry name" value="LysM"/>
    <property type="match status" value="2"/>
</dbReference>
<dbReference type="InterPro" id="IPR018392">
    <property type="entry name" value="LysM"/>
</dbReference>
<dbReference type="GO" id="GO:0000270">
    <property type="term" value="P:peptidoglycan metabolic process"/>
    <property type="evidence" value="ECO:0007669"/>
    <property type="project" value="InterPro"/>
</dbReference>
<dbReference type="InterPro" id="IPR036779">
    <property type="entry name" value="LysM_dom_sf"/>
</dbReference>
<feature type="domain" description="LysM" evidence="3">
    <location>
        <begin position="388"/>
        <end position="431"/>
    </location>
</feature>
<evidence type="ECO:0000259" key="3">
    <source>
        <dbReference type="PROSITE" id="PS51782"/>
    </source>
</evidence>
<feature type="signal peptide" evidence="2">
    <location>
        <begin position="1"/>
        <end position="24"/>
    </location>
</feature>
<reference evidence="4 5" key="1">
    <citation type="submission" date="2018-06" db="EMBL/GenBank/DDBJ databases">
        <authorList>
            <person name="Liu Z.-W."/>
        </authorList>
    </citation>
    <scope>NUCLEOTIDE SEQUENCE [LARGE SCALE GENOMIC DNA]</scope>
    <source>
        <strain evidence="4 5">2b14</strain>
    </source>
</reference>
<dbReference type="Gene3D" id="3.10.350.10">
    <property type="entry name" value="LysM domain"/>
    <property type="match status" value="2"/>
</dbReference>
<dbReference type="EMBL" id="QMDV01000003">
    <property type="protein sequence ID" value="RAU82078.1"/>
    <property type="molecule type" value="Genomic_DNA"/>
</dbReference>
<dbReference type="PROSITE" id="PS51782">
    <property type="entry name" value="LYSM"/>
    <property type="match status" value="2"/>
</dbReference>
<dbReference type="OrthoDB" id="9815002at2"/>
<dbReference type="Proteomes" id="UP000251692">
    <property type="component" value="Unassembled WGS sequence"/>
</dbReference>
<gene>
    <name evidence="4" type="ORF">DP923_09675</name>
</gene>
<dbReference type="AlphaFoldDB" id="A0A364RCK5"/>